<proteinExistence type="predicted"/>
<gene>
    <name evidence="1" type="ORF">CR203_05705</name>
</gene>
<evidence type="ECO:0000313" key="2">
    <source>
        <dbReference type="Proteomes" id="UP000281498"/>
    </source>
</evidence>
<sequence length="205" mass="22811">MPKREQVCLSVSKIYDWTKHNVTKDFHFNSNSLKFYLEDNTSSHDKPINPCTFFDPGEPVEVNCMFLDLACSETGSRTDRCGIQSVKIKKTGSFQVVLTGEKGQLFSREVKFAVAENVQVCVPEETKVVCEVDNQSCSGCFFSAGGDWSIDLTLFFCQSIYVQLDTALAICASLANPRKNFIAQELRCNPIGPPPQNPSIFPSSK</sequence>
<dbReference type="EMBL" id="PDOE01000002">
    <property type="protein sequence ID" value="RKL67999.1"/>
    <property type="molecule type" value="Genomic_DNA"/>
</dbReference>
<dbReference type="RefSeq" id="WP_110938338.1">
    <property type="nucleotide sequence ID" value="NZ_KZ614147.1"/>
</dbReference>
<name>A0A3A9K6Y3_9BACI</name>
<comment type="caution">
    <text evidence="1">The sequence shown here is derived from an EMBL/GenBank/DDBJ whole genome shotgun (WGS) entry which is preliminary data.</text>
</comment>
<accession>A0A3A9K6Y3</accession>
<protein>
    <submittedName>
        <fullName evidence="1">Uncharacterized protein</fullName>
    </submittedName>
</protein>
<keyword evidence="2" id="KW-1185">Reference proteome</keyword>
<dbReference type="OrthoDB" id="2680078at2"/>
<reference evidence="1 2" key="1">
    <citation type="submission" date="2017-10" db="EMBL/GenBank/DDBJ databases">
        <title>Bacillus sp. nov., a halophilic bacterium isolated from a Keqin Lake.</title>
        <authorList>
            <person name="Wang H."/>
        </authorList>
    </citation>
    <scope>NUCLEOTIDE SEQUENCE [LARGE SCALE GENOMIC DNA]</scope>
    <source>
        <strain evidence="1 2">KCTC 13187</strain>
    </source>
</reference>
<dbReference type="Proteomes" id="UP000281498">
    <property type="component" value="Unassembled WGS sequence"/>
</dbReference>
<organism evidence="1 2">
    <name type="scientific">Salipaludibacillus neizhouensis</name>
    <dbReference type="NCBI Taxonomy" id="885475"/>
    <lineage>
        <taxon>Bacteria</taxon>
        <taxon>Bacillati</taxon>
        <taxon>Bacillota</taxon>
        <taxon>Bacilli</taxon>
        <taxon>Bacillales</taxon>
        <taxon>Bacillaceae</taxon>
    </lineage>
</organism>
<dbReference type="AlphaFoldDB" id="A0A3A9K6Y3"/>
<evidence type="ECO:0000313" key="1">
    <source>
        <dbReference type="EMBL" id="RKL67999.1"/>
    </source>
</evidence>